<reference evidence="1 2" key="1">
    <citation type="submission" date="2021-01" db="EMBL/GenBank/DDBJ databases">
        <title>Belnapia mucosa sp. nov. and Belnapia arida sp. nov., isolated from the Tabernas Desert (Almeria, Spain).</title>
        <authorList>
            <person name="Molina-Menor E."/>
            <person name="Vidal-Verdu A."/>
            <person name="Calonge A."/>
            <person name="Satari L."/>
            <person name="Pereto Magraner J."/>
            <person name="Porcar Miralles M."/>
        </authorList>
    </citation>
    <scope>NUCLEOTIDE SEQUENCE [LARGE SCALE GENOMIC DNA]</scope>
    <source>
        <strain evidence="1 2">T6</strain>
    </source>
</reference>
<dbReference type="Proteomes" id="UP000606490">
    <property type="component" value="Unassembled WGS sequence"/>
</dbReference>
<accession>A0ABS1V0N9</accession>
<dbReference type="RefSeq" id="WP_236033470.1">
    <property type="nucleotide sequence ID" value="NZ_JAEUXJ010000002.1"/>
</dbReference>
<comment type="caution">
    <text evidence="1">The sequence shown here is derived from an EMBL/GenBank/DDBJ whole genome shotgun (WGS) entry which is preliminary data.</text>
</comment>
<dbReference type="EMBL" id="JAEUXJ010000002">
    <property type="protein sequence ID" value="MBL6455268.1"/>
    <property type="molecule type" value="Genomic_DNA"/>
</dbReference>
<organism evidence="1 2">
    <name type="scientific">Belnapia mucosa</name>
    <dbReference type="NCBI Taxonomy" id="2804532"/>
    <lineage>
        <taxon>Bacteria</taxon>
        <taxon>Pseudomonadati</taxon>
        <taxon>Pseudomonadota</taxon>
        <taxon>Alphaproteobacteria</taxon>
        <taxon>Acetobacterales</taxon>
        <taxon>Roseomonadaceae</taxon>
        <taxon>Belnapia</taxon>
    </lineage>
</organism>
<sequence>MAERHVREGEARVARQERLIANLERDNHPERAIVGRQVLANLRWSQELSRGHLERLRGTAG</sequence>
<evidence type="ECO:0000313" key="2">
    <source>
        <dbReference type="Proteomes" id="UP000606490"/>
    </source>
</evidence>
<evidence type="ECO:0000313" key="1">
    <source>
        <dbReference type="EMBL" id="MBL6455268.1"/>
    </source>
</evidence>
<keyword evidence="2" id="KW-1185">Reference proteome</keyword>
<proteinExistence type="predicted"/>
<gene>
    <name evidence="1" type="ORF">JMJ55_08035</name>
</gene>
<name>A0ABS1V0N9_9PROT</name>
<protein>
    <submittedName>
        <fullName evidence="1">Uncharacterized protein</fullName>
    </submittedName>
</protein>